<reference evidence="1 2" key="1">
    <citation type="submission" date="2022-01" db="EMBL/GenBank/DDBJ databases">
        <title>A high-quality chromosome-level genome assembly of rohu carp, Labeo rohita.</title>
        <authorList>
            <person name="Arick M.A. II"/>
            <person name="Hsu C.-Y."/>
            <person name="Magbanua Z."/>
            <person name="Pechanova O."/>
            <person name="Grover C."/>
            <person name="Miller E."/>
            <person name="Thrash A."/>
            <person name="Ezzel L."/>
            <person name="Alam S."/>
            <person name="Benzie J."/>
            <person name="Hamilton M."/>
            <person name="Karsi A."/>
            <person name="Lawrence M.L."/>
            <person name="Peterson D.G."/>
        </authorList>
    </citation>
    <scope>NUCLEOTIDE SEQUENCE [LARGE SCALE GENOMIC DNA]</scope>
    <source>
        <strain evidence="2">BAU-BD-2019</strain>
        <tissue evidence="1">Blood</tissue>
    </source>
</reference>
<dbReference type="EMBL" id="JACTAM010002749">
    <property type="protein sequence ID" value="KAI2643771.1"/>
    <property type="molecule type" value="Genomic_DNA"/>
</dbReference>
<organism evidence="1 2">
    <name type="scientific">Labeo rohita</name>
    <name type="common">Indian major carp</name>
    <name type="synonym">Cyprinus rohita</name>
    <dbReference type="NCBI Taxonomy" id="84645"/>
    <lineage>
        <taxon>Eukaryota</taxon>
        <taxon>Metazoa</taxon>
        <taxon>Chordata</taxon>
        <taxon>Craniata</taxon>
        <taxon>Vertebrata</taxon>
        <taxon>Euteleostomi</taxon>
        <taxon>Actinopterygii</taxon>
        <taxon>Neopterygii</taxon>
        <taxon>Teleostei</taxon>
        <taxon>Ostariophysi</taxon>
        <taxon>Cypriniformes</taxon>
        <taxon>Cyprinidae</taxon>
        <taxon>Labeoninae</taxon>
        <taxon>Labeonini</taxon>
        <taxon>Labeo</taxon>
    </lineage>
</organism>
<dbReference type="Proteomes" id="UP000830375">
    <property type="component" value="Unassembled WGS sequence"/>
</dbReference>
<evidence type="ECO:0000313" key="2">
    <source>
        <dbReference type="Proteomes" id="UP000830375"/>
    </source>
</evidence>
<comment type="caution">
    <text evidence="1">The sequence shown here is derived from an EMBL/GenBank/DDBJ whole genome shotgun (WGS) entry which is preliminary data.</text>
</comment>
<sequence length="102" mass="11113">MDVSIPMPNSYLSSYHIEEHVQGAVVVNAPIAELYITAPGKYEELLTNSSSQVKLATHCATAIQEDPAIEDSIKAFKTSVTFDLANLHEISCHCEIVPGRIV</sequence>
<accession>A0ABQ8L0T3</accession>
<name>A0ABQ8L0T3_LABRO</name>
<proteinExistence type="predicted"/>
<protein>
    <submittedName>
        <fullName evidence="1">Uncharacterized protein</fullName>
    </submittedName>
</protein>
<gene>
    <name evidence="1" type="ORF">H4Q32_026941</name>
</gene>
<keyword evidence="2" id="KW-1185">Reference proteome</keyword>
<evidence type="ECO:0000313" key="1">
    <source>
        <dbReference type="EMBL" id="KAI2643771.1"/>
    </source>
</evidence>